<dbReference type="InterPro" id="IPR023296">
    <property type="entry name" value="Glyco_hydro_beta-prop_sf"/>
</dbReference>
<dbReference type="OrthoDB" id="19657at2759"/>
<evidence type="ECO:0000256" key="1">
    <source>
        <dbReference type="SAM" id="SignalP"/>
    </source>
</evidence>
<reference evidence="2 3" key="1">
    <citation type="submission" date="2017-06" db="EMBL/GenBank/DDBJ databases">
        <title>Draft genome sequence of a variant of Elsinoe murrayae.</title>
        <authorList>
            <person name="Cheng Q."/>
        </authorList>
    </citation>
    <scope>NUCLEOTIDE SEQUENCE [LARGE SCALE GENOMIC DNA]</scope>
    <source>
        <strain evidence="2 3">CQ-2017a</strain>
    </source>
</reference>
<dbReference type="Proteomes" id="UP000243797">
    <property type="component" value="Unassembled WGS sequence"/>
</dbReference>
<dbReference type="InterPro" id="IPR050727">
    <property type="entry name" value="GH43_arabinanases"/>
</dbReference>
<keyword evidence="3" id="KW-1185">Reference proteome</keyword>
<dbReference type="AlphaFoldDB" id="A0A2K1QS22"/>
<proteinExistence type="predicted"/>
<dbReference type="SUPFAM" id="SSF75005">
    <property type="entry name" value="Arabinanase/levansucrase/invertase"/>
    <property type="match status" value="1"/>
</dbReference>
<keyword evidence="1" id="KW-0732">Signal</keyword>
<evidence type="ECO:0000313" key="2">
    <source>
        <dbReference type="EMBL" id="PNS17852.1"/>
    </source>
</evidence>
<dbReference type="InParanoid" id="A0A2K1QS22"/>
<dbReference type="STRING" id="2082308.A0A2K1QS22"/>
<organism evidence="2 3">
    <name type="scientific">Sphaceloma murrayae</name>
    <dbReference type="NCBI Taxonomy" id="2082308"/>
    <lineage>
        <taxon>Eukaryota</taxon>
        <taxon>Fungi</taxon>
        <taxon>Dikarya</taxon>
        <taxon>Ascomycota</taxon>
        <taxon>Pezizomycotina</taxon>
        <taxon>Dothideomycetes</taxon>
        <taxon>Dothideomycetidae</taxon>
        <taxon>Myriangiales</taxon>
        <taxon>Elsinoaceae</taxon>
        <taxon>Sphaceloma</taxon>
    </lineage>
</organism>
<evidence type="ECO:0000313" key="3">
    <source>
        <dbReference type="Proteomes" id="UP000243797"/>
    </source>
</evidence>
<comment type="caution">
    <text evidence="2">The sequence shown here is derived from an EMBL/GenBank/DDBJ whole genome shotgun (WGS) entry which is preliminary data.</text>
</comment>
<dbReference type="CDD" id="cd08983">
    <property type="entry name" value="GH43_Bt3655-like"/>
    <property type="match status" value="1"/>
</dbReference>
<dbReference type="Gene3D" id="2.115.10.20">
    <property type="entry name" value="Glycosyl hydrolase domain, family 43"/>
    <property type="match status" value="1"/>
</dbReference>
<protein>
    <submittedName>
        <fullName evidence="2">Protein DSF2</fullName>
    </submittedName>
</protein>
<feature type="signal peptide" evidence="1">
    <location>
        <begin position="1"/>
        <end position="19"/>
    </location>
</feature>
<dbReference type="PANTHER" id="PTHR43301">
    <property type="entry name" value="ARABINAN ENDO-1,5-ALPHA-L-ARABINOSIDASE"/>
    <property type="match status" value="1"/>
</dbReference>
<name>A0A2K1QS22_9PEZI</name>
<dbReference type="PANTHER" id="PTHR43301:SF8">
    <property type="entry name" value="ARABINOSIDASE-RELATED"/>
    <property type="match status" value="1"/>
</dbReference>
<gene>
    <name evidence="2" type="ORF">CAC42_28</name>
</gene>
<dbReference type="EMBL" id="NKHZ01000048">
    <property type="protein sequence ID" value="PNS17852.1"/>
    <property type="molecule type" value="Genomic_DNA"/>
</dbReference>
<sequence>MLLSSVLLVGLQACSTAYAVPVDKRQTPEYAGYLISTFSDPRPQVQMYLSNGNDALSYTFLNGGEPVLASTVGTKAVRDIYLAPNGDRSKWYLFATDLDINAPGFTWAWAVTYGSRSIVVWESTDLINWSQSRLAQLEDSNAGMVWAPSAVWDAPSSQFYVFWASRLFAADDPDHTGPATLNRIRYATTTDFVTFSPAQDYIAFQDTGVIDQEFQYLGETDSWVRFVKNETLLQVYQETSTTGLFGPWTRSPGYVSDRTPLEGPASFKDNVDPDRYHLLLDDYTQYLPFQSDDITAGQWSETSLDGWPRGLKHGVVTPLKQAEYDSIAARWTR</sequence>
<feature type="chain" id="PRO_5014320145" evidence="1">
    <location>
        <begin position="20"/>
        <end position="333"/>
    </location>
</feature>
<accession>A0A2K1QS22</accession>